<organism evidence="1 2">
    <name type="scientific">Vibrio harveyi</name>
    <name type="common">Beneckea harveyi</name>
    <dbReference type="NCBI Taxonomy" id="669"/>
    <lineage>
        <taxon>Bacteria</taxon>
        <taxon>Pseudomonadati</taxon>
        <taxon>Pseudomonadota</taxon>
        <taxon>Gammaproteobacteria</taxon>
        <taxon>Vibrionales</taxon>
        <taxon>Vibrionaceae</taxon>
        <taxon>Vibrio</taxon>
    </lineage>
</organism>
<dbReference type="GO" id="GO:0016829">
    <property type="term" value="F:lyase activity"/>
    <property type="evidence" value="ECO:0007669"/>
    <property type="project" value="UniProtKB-KW"/>
</dbReference>
<protein>
    <submittedName>
        <fullName evidence="1">Pyruvate formate lyase family protein</fullName>
    </submittedName>
</protein>
<reference evidence="1 2" key="1">
    <citation type="submission" date="2012-10" db="EMBL/GenBank/DDBJ databases">
        <title>Genome sequence of Vibrio Cholerae HENC-02.</title>
        <authorList>
            <person name="Eppinger M."/>
            <person name="Hasan N.A."/>
            <person name="Sengamalay N."/>
            <person name="Hine E."/>
            <person name="Su Q."/>
            <person name="Daugherty S.C."/>
            <person name="Young S."/>
            <person name="Sadzewicz L."/>
            <person name="Tallon L."/>
            <person name="Cebula T.A."/>
            <person name="Ravel J."/>
            <person name="Colwell R.R."/>
        </authorList>
    </citation>
    <scope>NUCLEOTIDE SEQUENCE [LARGE SCALE GENOMIC DNA]</scope>
    <source>
        <strain evidence="1 2">HENC-02</strain>
    </source>
</reference>
<comment type="caution">
    <text evidence="1">The sequence shown here is derived from an EMBL/GenBank/DDBJ whole genome shotgun (WGS) entry which is preliminary data.</text>
</comment>
<keyword evidence="1" id="KW-0670">Pyruvate</keyword>
<evidence type="ECO:0000313" key="2">
    <source>
        <dbReference type="Proteomes" id="UP000008367"/>
    </source>
</evidence>
<name>A0A454CXM1_VIBHA</name>
<keyword evidence="1" id="KW-0456">Lyase</keyword>
<dbReference type="EMBL" id="AJSR01001317">
    <property type="protein sequence ID" value="EKM31144.1"/>
    <property type="molecule type" value="Genomic_DNA"/>
</dbReference>
<gene>
    <name evidence="1" type="ORF">VCHENC02_3186B</name>
</gene>
<evidence type="ECO:0000313" key="1">
    <source>
        <dbReference type="EMBL" id="EKM31144.1"/>
    </source>
</evidence>
<sequence>EFFIAGSL</sequence>
<accession>A0A454CXM1</accession>
<proteinExistence type="predicted"/>
<feature type="non-terminal residue" evidence="1">
    <location>
        <position position="1"/>
    </location>
</feature>
<dbReference type="Proteomes" id="UP000008367">
    <property type="component" value="Unassembled WGS sequence"/>
</dbReference>